<keyword evidence="6" id="KW-0812">Transmembrane</keyword>
<keyword evidence="6" id="KW-1133">Transmembrane helix</keyword>
<dbReference type="GO" id="GO:0061630">
    <property type="term" value="F:ubiquitin protein ligase activity"/>
    <property type="evidence" value="ECO:0007669"/>
    <property type="project" value="TreeGrafter"/>
</dbReference>
<evidence type="ECO:0000256" key="4">
    <source>
        <dbReference type="PROSITE-ProRule" id="PRU00175"/>
    </source>
</evidence>
<evidence type="ECO:0000256" key="2">
    <source>
        <dbReference type="ARBA" id="ARBA00022771"/>
    </source>
</evidence>
<dbReference type="Gene3D" id="3.30.40.10">
    <property type="entry name" value="Zinc/RING finger domain, C3HC4 (zinc finger)"/>
    <property type="match status" value="1"/>
</dbReference>
<accession>A0A1Y2ADT9</accession>
<dbReference type="PROSITE" id="PS50089">
    <property type="entry name" value="ZF_RING_2"/>
    <property type="match status" value="1"/>
</dbReference>
<dbReference type="SUPFAM" id="SSF57850">
    <property type="entry name" value="RING/U-box"/>
    <property type="match status" value="1"/>
</dbReference>
<evidence type="ECO:0000256" key="6">
    <source>
        <dbReference type="SAM" id="Phobius"/>
    </source>
</evidence>
<dbReference type="InterPro" id="IPR013083">
    <property type="entry name" value="Znf_RING/FYVE/PHD"/>
</dbReference>
<feature type="region of interest" description="Disordered" evidence="5">
    <location>
        <begin position="103"/>
        <end position="159"/>
    </location>
</feature>
<dbReference type="STRING" id="1754190.A0A1Y2ADT9"/>
<organism evidence="8 9">
    <name type="scientific">Neocallimastix californiae</name>
    <dbReference type="NCBI Taxonomy" id="1754190"/>
    <lineage>
        <taxon>Eukaryota</taxon>
        <taxon>Fungi</taxon>
        <taxon>Fungi incertae sedis</taxon>
        <taxon>Chytridiomycota</taxon>
        <taxon>Chytridiomycota incertae sedis</taxon>
        <taxon>Neocallimastigomycetes</taxon>
        <taxon>Neocallimastigales</taxon>
        <taxon>Neocallimastigaceae</taxon>
        <taxon>Neocallimastix</taxon>
    </lineage>
</organism>
<dbReference type="InterPro" id="IPR001841">
    <property type="entry name" value="Znf_RING"/>
</dbReference>
<protein>
    <recommendedName>
        <fullName evidence="7">RING-type domain-containing protein</fullName>
    </recommendedName>
</protein>
<dbReference type="EMBL" id="MCOG01000281">
    <property type="protein sequence ID" value="ORY20738.1"/>
    <property type="molecule type" value="Genomic_DNA"/>
</dbReference>
<evidence type="ECO:0000256" key="3">
    <source>
        <dbReference type="ARBA" id="ARBA00022833"/>
    </source>
</evidence>
<dbReference type="Pfam" id="PF13639">
    <property type="entry name" value="zf-RING_2"/>
    <property type="match status" value="1"/>
</dbReference>
<feature type="transmembrane region" description="Helical" evidence="6">
    <location>
        <begin position="343"/>
        <end position="364"/>
    </location>
</feature>
<dbReference type="SMART" id="SM00184">
    <property type="entry name" value="RING"/>
    <property type="match status" value="1"/>
</dbReference>
<evidence type="ECO:0000259" key="7">
    <source>
        <dbReference type="PROSITE" id="PS50089"/>
    </source>
</evidence>
<evidence type="ECO:0000256" key="1">
    <source>
        <dbReference type="ARBA" id="ARBA00022723"/>
    </source>
</evidence>
<dbReference type="GO" id="GO:0016567">
    <property type="term" value="P:protein ubiquitination"/>
    <property type="evidence" value="ECO:0007669"/>
    <property type="project" value="TreeGrafter"/>
</dbReference>
<dbReference type="GO" id="GO:0008270">
    <property type="term" value="F:zinc ion binding"/>
    <property type="evidence" value="ECO:0007669"/>
    <property type="project" value="UniProtKB-KW"/>
</dbReference>
<keyword evidence="2 4" id="KW-0863">Zinc-finger</keyword>
<dbReference type="AlphaFoldDB" id="A0A1Y2ADT9"/>
<dbReference type="PANTHER" id="PTHR15710:SF243">
    <property type="entry name" value="E3 UBIQUITIN-PROTEIN LIGASE PRAJA-2 ISOFORM X1"/>
    <property type="match status" value="1"/>
</dbReference>
<evidence type="ECO:0000256" key="5">
    <source>
        <dbReference type="SAM" id="MobiDB-lite"/>
    </source>
</evidence>
<keyword evidence="3" id="KW-0862">Zinc</keyword>
<keyword evidence="9" id="KW-1185">Reference proteome</keyword>
<feature type="transmembrane region" description="Helical" evidence="6">
    <location>
        <begin position="314"/>
        <end position="337"/>
    </location>
</feature>
<dbReference type="PANTHER" id="PTHR15710">
    <property type="entry name" value="E3 UBIQUITIN-PROTEIN LIGASE PRAJA"/>
    <property type="match status" value="1"/>
</dbReference>
<reference evidence="8 9" key="1">
    <citation type="submission" date="2016-08" db="EMBL/GenBank/DDBJ databases">
        <title>A Parts List for Fungal Cellulosomes Revealed by Comparative Genomics.</title>
        <authorList>
            <consortium name="DOE Joint Genome Institute"/>
            <person name="Haitjema C.H."/>
            <person name="Gilmore S.P."/>
            <person name="Henske J.K."/>
            <person name="Solomon K.V."/>
            <person name="De Groot R."/>
            <person name="Kuo A."/>
            <person name="Mondo S.J."/>
            <person name="Salamov A.A."/>
            <person name="Labutti K."/>
            <person name="Zhao Z."/>
            <person name="Chiniquy J."/>
            <person name="Barry K."/>
            <person name="Brewer H.M."/>
            <person name="Purvine S.O."/>
            <person name="Wright A.T."/>
            <person name="Boxma B."/>
            <person name="Van Alen T."/>
            <person name="Hackstein J.H."/>
            <person name="Baker S.E."/>
            <person name="Grigoriev I.V."/>
            <person name="O'Malley M.A."/>
        </authorList>
    </citation>
    <scope>NUCLEOTIDE SEQUENCE [LARGE SCALE GENOMIC DNA]</scope>
    <source>
        <strain evidence="8 9">G1</strain>
    </source>
</reference>
<dbReference type="OrthoDB" id="2156879at2759"/>
<gene>
    <name evidence="8" type="ORF">LY90DRAFT_676619</name>
</gene>
<evidence type="ECO:0000313" key="9">
    <source>
        <dbReference type="Proteomes" id="UP000193920"/>
    </source>
</evidence>
<evidence type="ECO:0000313" key="8">
    <source>
        <dbReference type="EMBL" id="ORY20738.1"/>
    </source>
</evidence>
<dbReference type="GO" id="GO:0005737">
    <property type="term" value="C:cytoplasm"/>
    <property type="evidence" value="ECO:0007669"/>
    <property type="project" value="TreeGrafter"/>
</dbReference>
<dbReference type="Proteomes" id="UP000193920">
    <property type="component" value="Unassembled WGS sequence"/>
</dbReference>
<feature type="transmembrane region" description="Helical" evidence="6">
    <location>
        <begin position="385"/>
        <end position="405"/>
    </location>
</feature>
<comment type="caution">
    <text evidence="8">The sequence shown here is derived from an EMBL/GenBank/DDBJ whole genome shotgun (WGS) entry which is preliminary data.</text>
</comment>
<feature type="transmembrane region" description="Helical" evidence="6">
    <location>
        <begin position="417"/>
        <end position="435"/>
    </location>
</feature>
<name>A0A1Y2ADT9_9FUNG</name>
<sequence length="490" mass="57725">MTQPPITQSEKTIYSSVVKEPEEHNVEFDNSSIIVEINDREEEIIDTENSNLSKEKSNDSILDIDHQTNVLNDVLNLKKKYNLHQNRMSIATSGDLTYVDVNQTQNPVDNETENEDISNKSEKNNKSLKRLTDITSVPPLFNNIESNENKNNQEDKEEADITNNEHKITMKEYEDNTCAICLIETKKPTDIENLTTNKDESNKTIVAPTKEDIDNYECKLHCMHKFHYSCIAQWLERSQNCPICRVEIKRYEIEAIEKRFDISIKLKEESEQFVVPQYNTNFFFDHNITEELVRNYMNEHLPWVLFEPYFYTKFFLFFVMLFAIVVTGIVLAIISFITGKLYFTTYVILIVLIIGFIILLYRLIDSIKNNKLMEFMIVQPASSSVYYGLVFIILLLLFANLNNLIGQEKKSLSFEDIYQYSIMIFFALTIFWSCIEVKFGYSMLKEDNIRRTDAEVSRRNQEIMNRNALEREEFEREREEFERNFSHLND</sequence>
<keyword evidence="1" id="KW-0479">Metal-binding</keyword>
<keyword evidence="6" id="KW-0472">Membrane</keyword>
<proteinExistence type="predicted"/>
<feature type="domain" description="RING-type" evidence="7">
    <location>
        <begin position="178"/>
        <end position="245"/>
    </location>
</feature>